<organism evidence="1">
    <name type="scientific">viral metagenome</name>
    <dbReference type="NCBI Taxonomy" id="1070528"/>
    <lineage>
        <taxon>unclassified sequences</taxon>
        <taxon>metagenomes</taxon>
        <taxon>organismal metagenomes</taxon>
    </lineage>
</organism>
<evidence type="ECO:0000313" key="1">
    <source>
        <dbReference type="EMBL" id="QHT93847.1"/>
    </source>
</evidence>
<accession>A0A6C0IPN9</accession>
<proteinExistence type="predicted"/>
<sequence length="73" mass="8675">MKKRTPHLDNLEKCHCNNKDTIDKSNFTSIDTHSSETGSQLLARRVRMNKYTTQYVYTFRDTERPIVPPRNKF</sequence>
<protein>
    <submittedName>
        <fullName evidence="1">Uncharacterized protein</fullName>
    </submittedName>
</protein>
<reference evidence="1" key="1">
    <citation type="journal article" date="2020" name="Nature">
        <title>Giant virus diversity and host interactions through global metagenomics.</title>
        <authorList>
            <person name="Schulz F."/>
            <person name="Roux S."/>
            <person name="Paez-Espino D."/>
            <person name="Jungbluth S."/>
            <person name="Walsh D.A."/>
            <person name="Denef V.J."/>
            <person name="McMahon K.D."/>
            <person name="Konstantinidis K.T."/>
            <person name="Eloe-Fadrosh E.A."/>
            <person name="Kyrpides N.C."/>
            <person name="Woyke T."/>
        </authorList>
    </citation>
    <scope>NUCLEOTIDE SEQUENCE</scope>
    <source>
        <strain evidence="1">GVMAG-M-3300024258-14</strain>
    </source>
</reference>
<name>A0A6C0IPN9_9ZZZZ</name>
<dbReference type="EMBL" id="MN740210">
    <property type="protein sequence ID" value="QHT93847.1"/>
    <property type="molecule type" value="Genomic_DNA"/>
</dbReference>
<dbReference type="AlphaFoldDB" id="A0A6C0IPN9"/>